<dbReference type="Pfam" id="PF00441">
    <property type="entry name" value="Acyl-CoA_dh_1"/>
    <property type="match status" value="1"/>
</dbReference>
<dbReference type="SUPFAM" id="SSF47203">
    <property type="entry name" value="Acyl-CoA dehydrogenase C-terminal domain-like"/>
    <property type="match status" value="1"/>
</dbReference>
<dbReference type="PANTHER" id="PTHR43292">
    <property type="entry name" value="ACYL-COA DEHYDROGENASE"/>
    <property type="match status" value="1"/>
</dbReference>
<dbReference type="AlphaFoldDB" id="A0A1X7MSK0"/>
<feature type="domain" description="Acyl-CoA dehydrogenase/oxidase C-terminal" evidence="7">
    <location>
        <begin position="278"/>
        <end position="383"/>
    </location>
</feature>
<evidence type="ECO:0000256" key="3">
    <source>
        <dbReference type="ARBA" id="ARBA00022630"/>
    </source>
</evidence>
<feature type="domain" description="Acyl-CoA oxidase/dehydrogenase middle" evidence="8">
    <location>
        <begin position="131"/>
        <end position="227"/>
    </location>
</feature>
<dbReference type="Pfam" id="PF02770">
    <property type="entry name" value="Acyl-CoA_dh_M"/>
    <property type="match status" value="1"/>
</dbReference>
<proteinExistence type="inferred from homology"/>
<dbReference type="Pfam" id="PF02771">
    <property type="entry name" value="Acyl-CoA_dh_N"/>
    <property type="match status" value="1"/>
</dbReference>
<evidence type="ECO:0000259" key="9">
    <source>
        <dbReference type="Pfam" id="PF02771"/>
    </source>
</evidence>
<dbReference type="PROSITE" id="PS00072">
    <property type="entry name" value="ACYL_COA_DH_1"/>
    <property type="match status" value="1"/>
</dbReference>
<evidence type="ECO:0000259" key="8">
    <source>
        <dbReference type="Pfam" id="PF02770"/>
    </source>
</evidence>
<protein>
    <submittedName>
        <fullName evidence="10">Acyl-CoA dehydrogenase</fullName>
    </submittedName>
</protein>
<evidence type="ECO:0000256" key="6">
    <source>
        <dbReference type="RuleBase" id="RU362125"/>
    </source>
</evidence>
<dbReference type="InterPro" id="IPR013786">
    <property type="entry name" value="AcylCoA_DH/ox_N"/>
</dbReference>
<name>A0A1X7MSK0_9HYPH</name>
<dbReference type="InterPro" id="IPR037069">
    <property type="entry name" value="AcylCoA_DH/ox_N_sf"/>
</dbReference>
<dbReference type="SUPFAM" id="SSF56645">
    <property type="entry name" value="Acyl-CoA dehydrogenase NM domain-like"/>
    <property type="match status" value="1"/>
</dbReference>
<dbReference type="Gene3D" id="2.40.110.10">
    <property type="entry name" value="Butyryl-CoA Dehydrogenase, subunit A, domain 2"/>
    <property type="match status" value="1"/>
</dbReference>
<dbReference type="PANTHER" id="PTHR43292:SF4">
    <property type="entry name" value="ACYL-COA DEHYDROGENASE FADE34"/>
    <property type="match status" value="1"/>
</dbReference>
<dbReference type="GO" id="GO:0005886">
    <property type="term" value="C:plasma membrane"/>
    <property type="evidence" value="ECO:0007669"/>
    <property type="project" value="TreeGrafter"/>
</dbReference>
<dbReference type="GO" id="GO:0050660">
    <property type="term" value="F:flavin adenine dinucleotide binding"/>
    <property type="evidence" value="ECO:0007669"/>
    <property type="project" value="InterPro"/>
</dbReference>
<dbReference type="Gene3D" id="1.20.140.10">
    <property type="entry name" value="Butyryl-CoA Dehydrogenase, subunit A, domain 3"/>
    <property type="match status" value="1"/>
</dbReference>
<accession>A0A1X7MSK0</accession>
<dbReference type="OrthoDB" id="9775090at2"/>
<organism evidence="10 11">
    <name type="scientific">Mesorhizobium australicum</name>
    <dbReference type="NCBI Taxonomy" id="536018"/>
    <lineage>
        <taxon>Bacteria</taxon>
        <taxon>Pseudomonadati</taxon>
        <taxon>Pseudomonadota</taxon>
        <taxon>Alphaproteobacteria</taxon>
        <taxon>Hyphomicrobiales</taxon>
        <taxon>Phyllobacteriaceae</taxon>
        <taxon>Mesorhizobium</taxon>
    </lineage>
</organism>
<dbReference type="InterPro" id="IPR036250">
    <property type="entry name" value="AcylCo_DH-like_C"/>
</dbReference>
<comment type="cofactor">
    <cofactor evidence="1 6">
        <name>FAD</name>
        <dbReference type="ChEBI" id="CHEBI:57692"/>
    </cofactor>
</comment>
<dbReference type="InterPro" id="IPR006089">
    <property type="entry name" value="Acyl-CoA_DH_CS"/>
</dbReference>
<keyword evidence="3 6" id="KW-0285">Flavoprotein</keyword>
<dbReference type="InterPro" id="IPR052161">
    <property type="entry name" value="Mycobact_Acyl-CoA_DH"/>
</dbReference>
<dbReference type="Gene3D" id="1.10.540.10">
    <property type="entry name" value="Acyl-CoA dehydrogenase/oxidase, N-terminal domain"/>
    <property type="match status" value="1"/>
</dbReference>
<evidence type="ECO:0000313" key="11">
    <source>
        <dbReference type="Proteomes" id="UP000193083"/>
    </source>
</evidence>
<evidence type="ECO:0000313" key="10">
    <source>
        <dbReference type="EMBL" id="SMH27685.1"/>
    </source>
</evidence>
<dbReference type="Proteomes" id="UP000193083">
    <property type="component" value="Unassembled WGS sequence"/>
</dbReference>
<dbReference type="InterPro" id="IPR046373">
    <property type="entry name" value="Acyl-CoA_Oxase/DH_mid-dom_sf"/>
</dbReference>
<dbReference type="InterPro" id="IPR006091">
    <property type="entry name" value="Acyl-CoA_Oxase/DH_mid-dom"/>
</dbReference>
<evidence type="ECO:0000256" key="1">
    <source>
        <dbReference type="ARBA" id="ARBA00001974"/>
    </source>
</evidence>
<keyword evidence="11" id="KW-1185">Reference proteome</keyword>
<gene>
    <name evidence="10" type="ORF">SAMN02982922_0603</name>
</gene>
<dbReference type="RefSeq" id="WP_085462795.1">
    <property type="nucleotide sequence ID" value="NZ_FXBL01000004.1"/>
</dbReference>
<dbReference type="InterPro" id="IPR009100">
    <property type="entry name" value="AcylCoA_DH/oxidase_NM_dom_sf"/>
</dbReference>
<reference evidence="11" key="1">
    <citation type="submission" date="2017-04" db="EMBL/GenBank/DDBJ databases">
        <authorList>
            <person name="Varghese N."/>
            <person name="Submissions S."/>
        </authorList>
    </citation>
    <scope>NUCLEOTIDE SEQUENCE [LARGE SCALE GENOMIC DNA]</scope>
    <source>
        <strain evidence="11">B5P</strain>
    </source>
</reference>
<dbReference type="EMBL" id="FXBL01000004">
    <property type="protein sequence ID" value="SMH27685.1"/>
    <property type="molecule type" value="Genomic_DNA"/>
</dbReference>
<evidence type="ECO:0000256" key="5">
    <source>
        <dbReference type="ARBA" id="ARBA00023002"/>
    </source>
</evidence>
<feature type="domain" description="Acyl-CoA dehydrogenase/oxidase N-terminal" evidence="9">
    <location>
        <begin position="17"/>
        <end position="127"/>
    </location>
</feature>
<keyword evidence="4 6" id="KW-0274">FAD</keyword>
<comment type="similarity">
    <text evidence="2 6">Belongs to the acyl-CoA dehydrogenase family.</text>
</comment>
<evidence type="ECO:0000256" key="4">
    <source>
        <dbReference type="ARBA" id="ARBA00022827"/>
    </source>
</evidence>
<dbReference type="InterPro" id="IPR009075">
    <property type="entry name" value="AcylCo_DH/oxidase_C"/>
</dbReference>
<sequence>MQTALEFQPLRLPAHVQRLRDEVRAFIRSEIDAGTFDPDRPEEDWEVHKAFARKVGARGWIGMTWPRRYGGQERSFLDRYVVNEEMLVHNAPNTVYFTADRQSGPTLIKYASERIKAEVLPKIIAGEACFCIGMSEPDSGSDLFAAKCRATRVDGGWKINGSKIWTTNAHRADYMIGLFRTSPPTVENRRHGLTSFLVDMKAPGISCNIIDQMSGIRDFNEVVFDDVFLPDDQLIGEVDGAWKQATTELAYERSGPERFLETYAALRKLVAMAAAEPDPRLAGEIGRLVAELHALRRMSVSVAGMLEAGREPVSEAAIVKDLGTLWEQDLPQRVREAAAFLPVDAEGHDRFADILDFNLRIAPKLTIQGGTTEILRGVIARGLGLR</sequence>
<keyword evidence="5 6" id="KW-0560">Oxidoreductase</keyword>
<dbReference type="GO" id="GO:0003995">
    <property type="term" value="F:acyl-CoA dehydrogenase activity"/>
    <property type="evidence" value="ECO:0007669"/>
    <property type="project" value="InterPro"/>
</dbReference>
<evidence type="ECO:0000259" key="7">
    <source>
        <dbReference type="Pfam" id="PF00441"/>
    </source>
</evidence>
<evidence type="ECO:0000256" key="2">
    <source>
        <dbReference type="ARBA" id="ARBA00009347"/>
    </source>
</evidence>